<feature type="transmembrane region" description="Helical" evidence="1">
    <location>
        <begin position="132"/>
        <end position="152"/>
    </location>
</feature>
<reference evidence="2 3" key="1">
    <citation type="submission" date="2022-04" db="EMBL/GenBank/DDBJ databases">
        <title>Positive selection, recombination, and allopatry shape intraspecific diversity of widespread and dominant cyanobacteria.</title>
        <authorList>
            <person name="Wei J."/>
            <person name="Shu W."/>
            <person name="Hu C."/>
        </authorList>
    </citation>
    <scope>NUCLEOTIDE SEQUENCE [LARGE SCALE GENOMIC DNA]</scope>
    <source>
        <strain evidence="2 3">AS-A4</strain>
    </source>
</reference>
<protein>
    <submittedName>
        <fullName evidence="2">Uncharacterized protein</fullName>
    </submittedName>
</protein>
<gene>
    <name evidence="2" type="ORF">NDI38_29895</name>
</gene>
<evidence type="ECO:0000256" key="1">
    <source>
        <dbReference type="SAM" id="Phobius"/>
    </source>
</evidence>
<comment type="caution">
    <text evidence="2">The sequence shown here is derived from an EMBL/GenBank/DDBJ whole genome shotgun (WGS) entry which is preliminary data.</text>
</comment>
<keyword evidence="1" id="KW-0472">Membrane</keyword>
<evidence type="ECO:0000313" key="3">
    <source>
        <dbReference type="Proteomes" id="UP001476950"/>
    </source>
</evidence>
<sequence length="254" mass="28456">MRFSLGCKLAGFIIGTLAVLLPLLPAYAALLVFGLSVIADLVAWRSDTYKAIAETLRRKLDGQDAFGWEISKAEISDLLVRSPSNLDKLVVAEVLAEKYFASREGYGTRRALENIQESAWWSKHLSERMRNYYLTGTCLLVGVSLVVLLTSVQTVNNQQFSSSLGRIVTSVLTLVFSLNLFRSVLGYQNFSLKAGQVEKAAESLLMNTGASESDAIKLMNEYHLARAFAPLLPAWLWKAMRSELNETWKKYRQY</sequence>
<accession>A0ABV0KTM7</accession>
<evidence type="ECO:0000313" key="2">
    <source>
        <dbReference type="EMBL" id="MEP1062587.1"/>
    </source>
</evidence>
<keyword evidence="3" id="KW-1185">Reference proteome</keyword>
<organism evidence="2 3">
    <name type="scientific">Stenomitos frigidus AS-A4</name>
    <dbReference type="NCBI Taxonomy" id="2933935"/>
    <lineage>
        <taxon>Bacteria</taxon>
        <taxon>Bacillati</taxon>
        <taxon>Cyanobacteriota</taxon>
        <taxon>Cyanophyceae</taxon>
        <taxon>Leptolyngbyales</taxon>
        <taxon>Leptolyngbyaceae</taxon>
        <taxon>Stenomitos</taxon>
    </lineage>
</organism>
<keyword evidence="1" id="KW-0812">Transmembrane</keyword>
<name>A0ABV0KTM7_9CYAN</name>
<proteinExistence type="predicted"/>
<feature type="transmembrane region" description="Helical" evidence="1">
    <location>
        <begin position="12"/>
        <end position="42"/>
    </location>
</feature>
<feature type="transmembrane region" description="Helical" evidence="1">
    <location>
        <begin position="164"/>
        <end position="181"/>
    </location>
</feature>
<dbReference type="RefSeq" id="WP_190451904.1">
    <property type="nucleotide sequence ID" value="NZ_JAMPLM010000074.1"/>
</dbReference>
<dbReference type="EMBL" id="JAMPLM010000074">
    <property type="protein sequence ID" value="MEP1062587.1"/>
    <property type="molecule type" value="Genomic_DNA"/>
</dbReference>
<keyword evidence="1" id="KW-1133">Transmembrane helix</keyword>
<dbReference type="Proteomes" id="UP001476950">
    <property type="component" value="Unassembled WGS sequence"/>
</dbReference>